<feature type="disulfide bond" evidence="5">
    <location>
        <begin position="55"/>
        <end position="120"/>
    </location>
</feature>
<dbReference type="Gene3D" id="1.20.90.10">
    <property type="entry name" value="Phospholipase A2 domain"/>
    <property type="match status" value="1"/>
</dbReference>
<proteinExistence type="inferred from homology"/>
<keyword evidence="9" id="KW-1185">Reference proteome</keyword>
<dbReference type="PROSITE" id="PS00119">
    <property type="entry name" value="PA2_ASP"/>
    <property type="match status" value="1"/>
</dbReference>
<dbReference type="InterPro" id="IPR001211">
    <property type="entry name" value="PLA2"/>
</dbReference>
<name>A0ABD2I5J0_HETSC</name>
<evidence type="ECO:0000256" key="6">
    <source>
        <dbReference type="RuleBase" id="RU003654"/>
    </source>
</evidence>
<accession>A0ABD2I5J0</accession>
<evidence type="ECO:0000256" key="3">
    <source>
        <dbReference type="ARBA" id="ARBA00023157"/>
    </source>
</evidence>
<dbReference type="InterPro" id="IPR033113">
    <property type="entry name" value="PLA2_histidine"/>
</dbReference>
<evidence type="ECO:0000313" key="8">
    <source>
        <dbReference type="EMBL" id="KAL3074398.1"/>
    </source>
</evidence>
<evidence type="ECO:0000256" key="5">
    <source>
        <dbReference type="PIRSR" id="PIRSR601211-3"/>
    </source>
</evidence>
<feature type="disulfide bond" evidence="5">
    <location>
        <begin position="106"/>
        <end position="118"/>
    </location>
</feature>
<comment type="subcellular location">
    <subcellularLocation>
        <location evidence="1">Secreted</location>
    </subcellularLocation>
</comment>
<reference evidence="8 9" key="1">
    <citation type="submission" date="2024-10" db="EMBL/GenBank/DDBJ databases">
        <authorList>
            <person name="Kim D."/>
        </authorList>
    </citation>
    <scope>NUCLEOTIDE SEQUENCE [LARGE SCALE GENOMIC DNA]</scope>
    <source>
        <strain evidence="8">Taebaek</strain>
    </source>
</reference>
<evidence type="ECO:0000259" key="7">
    <source>
        <dbReference type="SMART" id="SM00085"/>
    </source>
</evidence>
<dbReference type="PANTHER" id="PTHR11716:SF107">
    <property type="entry name" value="PHOSPHOLIPASE A2"/>
    <property type="match status" value="1"/>
</dbReference>
<feature type="active site" evidence="4">
    <location>
        <position position="52"/>
    </location>
</feature>
<feature type="domain" description="Phospholipase A2-like central" evidence="7">
    <location>
        <begin position="5"/>
        <end position="146"/>
    </location>
</feature>
<feature type="active site" evidence="4">
    <location>
        <position position="121"/>
    </location>
</feature>
<organism evidence="8 9">
    <name type="scientific">Heterodera schachtii</name>
    <name type="common">Sugarbeet cyst nematode worm</name>
    <name type="synonym">Tylenchus schachtii</name>
    <dbReference type="NCBI Taxonomy" id="97005"/>
    <lineage>
        <taxon>Eukaryota</taxon>
        <taxon>Metazoa</taxon>
        <taxon>Ecdysozoa</taxon>
        <taxon>Nematoda</taxon>
        <taxon>Chromadorea</taxon>
        <taxon>Rhabditida</taxon>
        <taxon>Tylenchina</taxon>
        <taxon>Tylenchomorpha</taxon>
        <taxon>Tylenchoidea</taxon>
        <taxon>Heteroderidae</taxon>
        <taxon>Heteroderinae</taxon>
        <taxon>Heterodera</taxon>
    </lineage>
</organism>
<dbReference type="Proteomes" id="UP001620645">
    <property type="component" value="Unassembled WGS sequence"/>
</dbReference>
<keyword evidence="2" id="KW-0964">Secreted</keyword>
<dbReference type="GO" id="GO:0005576">
    <property type="term" value="C:extracellular region"/>
    <property type="evidence" value="ECO:0007669"/>
    <property type="project" value="UniProtKB-SubCell"/>
</dbReference>
<dbReference type="EMBL" id="JBICCN010000357">
    <property type="protein sequence ID" value="KAL3074398.1"/>
    <property type="molecule type" value="Genomic_DNA"/>
</dbReference>
<protein>
    <recommendedName>
        <fullName evidence="7">Phospholipase A2-like central domain-containing protein</fullName>
    </recommendedName>
</protein>
<dbReference type="InterPro" id="IPR036444">
    <property type="entry name" value="PLipase_A2_dom_sf"/>
</dbReference>
<feature type="disulfide bond" evidence="5">
    <location>
        <begin position="31"/>
        <end position="49"/>
    </location>
</feature>
<sequence length="193" mass="21748">MSAKNLSNLHEMAKCHLGYDISVYNGHGCWCAVNDGIKKKSVDAIDECCALHEKCYVNSSCKNVLQKFLFYPYNWTCDGLNYKAYEKIKRGKAYVTLPKSRSTIKCTSVNVGCKKDMCNCDKALVECLAKYKKPACKKICPTTKSVVRKVGTVKRKVSALLWLKIGEDQTEQLDLCEENNETDFGIANLFNDN</sequence>
<comment type="similarity">
    <text evidence="6">Belongs to the phospholipase A2 family.</text>
</comment>
<dbReference type="PANTHER" id="PTHR11716">
    <property type="entry name" value="PHOSPHOLIPASE A2 FAMILY MEMBER"/>
    <property type="match status" value="1"/>
</dbReference>
<feature type="disulfide bond" evidence="5">
    <location>
        <begin position="48"/>
        <end position="127"/>
    </location>
</feature>
<evidence type="ECO:0000256" key="2">
    <source>
        <dbReference type="ARBA" id="ARBA00022525"/>
    </source>
</evidence>
<dbReference type="InterPro" id="IPR033112">
    <property type="entry name" value="PLA2_Asp_AS"/>
</dbReference>
<dbReference type="SUPFAM" id="SSF48619">
    <property type="entry name" value="Phospholipase A2, PLA2"/>
    <property type="match status" value="1"/>
</dbReference>
<gene>
    <name evidence="8" type="ORF">niasHS_015228</name>
</gene>
<comment type="caution">
    <text evidence="8">The sequence shown here is derived from an EMBL/GenBank/DDBJ whole genome shotgun (WGS) entry which is preliminary data.</text>
</comment>
<dbReference type="Pfam" id="PF00068">
    <property type="entry name" value="Phospholip_A2_1"/>
    <property type="match status" value="1"/>
</dbReference>
<evidence type="ECO:0000256" key="1">
    <source>
        <dbReference type="ARBA" id="ARBA00004613"/>
    </source>
</evidence>
<dbReference type="PROSITE" id="PS00118">
    <property type="entry name" value="PA2_HIS"/>
    <property type="match status" value="1"/>
</dbReference>
<evidence type="ECO:0000256" key="4">
    <source>
        <dbReference type="PIRSR" id="PIRSR601211-1"/>
    </source>
</evidence>
<dbReference type="InterPro" id="IPR016090">
    <property type="entry name" value="PLA2-like_dom"/>
</dbReference>
<dbReference type="SMART" id="SM00085">
    <property type="entry name" value="PA2c"/>
    <property type="match status" value="1"/>
</dbReference>
<dbReference type="AlphaFoldDB" id="A0ABD2I5J0"/>
<keyword evidence="3 5" id="KW-1015">Disulfide bond</keyword>
<evidence type="ECO:0000313" key="9">
    <source>
        <dbReference type="Proteomes" id="UP001620645"/>
    </source>
</evidence>